<protein>
    <submittedName>
        <fullName evidence="1">Uncharacterized protein</fullName>
    </submittedName>
</protein>
<accession>A0A226DW32</accession>
<reference evidence="1 2" key="1">
    <citation type="submission" date="2015-12" db="EMBL/GenBank/DDBJ databases">
        <title>The genome of Folsomia candida.</title>
        <authorList>
            <person name="Faddeeva A."/>
            <person name="Derks M.F."/>
            <person name="Anvar Y."/>
            <person name="Smit S."/>
            <person name="Van Straalen N."/>
            <person name="Roelofs D."/>
        </authorList>
    </citation>
    <scope>NUCLEOTIDE SEQUENCE [LARGE SCALE GENOMIC DNA]</scope>
    <source>
        <strain evidence="1 2">VU population</strain>
        <tissue evidence="1">Whole body</tissue>
    </source>
</reference>
<dbReference type="PANTHER" id="PTHR33053">
    <property type="entry name" value="PROTEIN, PUTATIVE-RELATED"/>
    <property type="match status" value="1"/>
</dbReference>
<name>A0A226DW32_FOLCA</name>
<sequence length="119" mass="13534">MKLNVIACWTRKKTENPNRTQKVGIYCGNEKPKASKDFLSAFVGELNDLCENGFKFNGHTGYLGCGKCTQEGEYVERRVTFPEVNCAPRTDKSFGEKHDEDHHHSPSELEGLMLDFGRY</sequence>
<evidence type="ECO:0000313" key="2">
    <source>
        <dbReference type="Proteomes" id="UP000198287"/>
    </source>
</evidence>
<dbReference type="EMBL" id="LNIX01000011">
    <property type="protein sequence ID" value="OXA49014.1"/>
    <property type="molecule type" value="Genomic_DNA"/>
</dbReference>
<dbReference type="AlphaFoldDB" id="A0A226DW32"/>
<dbReference type="Proteomes" id="UP000198287">
    <property type="component" value="Unassembled WGS sequence"/>
</dbReference>
<gene>
    <name evidence="1" type="ORF">Fcan01_16567</name>
</gene>
<organism evidence="1 2">
    <name type="scientific">Folsomia candida</name>
    <name type="common">Springtail</name>
    <dbReference type="NCBI Taxonomy" id="158441"/>
    <lineage>
        <taxon>Eukaryota</taxon>
        <taxon>Metazoa</taxon>
        <taxon>Ecdysozoa</taxon>
        <taxon>Arthropoda</taxon>
        <taxon>Hexapoda</taxon>
        <taxon>Collembola</taxon>
        <taxon>Entomobryomorpha</taxon>
        <taxon>Isotomoidea</taxon>
        <taxon>Isotomidae</taxon>
        <taxon>Proisotominae</taxon>
        <taxon>Folsomia</taxon>
    </lineage>
</organism>
<keyword evidence="2" id="KW-1185">Reference proteome</keyword>
<evidence type="ECO:0000313" key="1">
    <source>
        <dbReference type="EMBL" id="OXA49014.1"/>
    </source>
</evidence>
<comment type="caution">
    <text evidence="1">The sequence shown here is derived from an EMBL/GenBank/DDBJ whole genome shotgun (WGS) entry which is preliminary data.</text>
</comment>
<proteinExistence type="predicted"/>